<dbReference type="InterPro" id="IPR003593">
    <property type="entry name" value="AAA+_ATPase"/>
</dbReference>
<reference evidence="5" key="1">
    <citation type="journal article" date="2014" name="Int. J. Syst. Evol. Microbiol.">
        <title>Complete genome sequence of Corynebacterium casei LMG S-19264T (=DSM 44701T), isolated from a smear-ripened cheese.</title>
        <authorList>
            <consortium name="US DOE Joint Genome Institute (JGI-PGF)"/>
            <person name="Walter F."/>
            <person name="Albersmeier A."/>
            <person name="Kalinowski J."/>
            <person name="Ruckert C."/>
        </authorList>
    </citation>
    <scope>NUCLEOTIDE SEQUENCE</scope>
    <source>
        <strain evidence="5">JCM 3091</strain>
    </source>
</reference>
<dbReference type="InterPro" id="IPR050093">
    <property type="entry name" value="ABC_SmlMolc_Importer"/>
</dbReference>
<dbReference type="GO" id="GO:0016887">
    <property type="term" value="F:ATP hydrolysis activity"/>
    <property type="evidence" value="ECO:0007669"/>
    <property type="project" value="InterPro"/>
</dbReference>
<keyword evidence="6" id="KW-1185">Reference proteome</keyword>
<dbReference type="Gene3D" id="3.40.50.300">
    <property type="entry name" value="P-loop containing nucleotide triphosphate hydrolases"/>
    <property type="match status" value="1"/>
</dbReference>
<evidence type="ECO:0000313" key="5">
    <source>
        <dbReference type="EMBL" id="GGK17636.1"/>
    </source>
</evidence>
<dbReference type="SUPFAM" id="SSF52540">
    <property type="entry name" value="P-loop containing nucleoside triphosphate hydrolases"/>
    <property type="match status" value="1"/>
</dbReference>
<dbReference type="PANTHER" id="PTHR42781:SF4">
    <property type="entry name" value="SPERMIDINE_PUTRESCINE IMPORT ATP-BINDING PROTEIN POTA"/>
    <property type="match status" value="1"/>
</dbReference>
<dbReference type="InterPro" id="IPR017871">
    <property type="entry name" value="ABC_transporter-like_CS"/>
</dbReference>
<dbReference type="PROSITE" id="PS00211">
    <property type="entry name" value="ABC_TRANSPORTER_1"/>
    <property type="match status" value="1"/>
</dbReference>
<dbReference type="PANTHER" id="PTHR42781">
    <property type="entry name" value="SPERMIDINE/PUTRESCINE IMPORT ATP-BINDING PROTEIN POTA"/>
    <property type="match status" value="1"/>
</dbReference>
<dbReference type="PROSITE" id="PS50893">
    <property type="entry name" value="ABC_TRANSPORTER_2"/>
    <property type="match status" value="1"/>
</dbReference>
<dbReference type="Pfam" id="PF00005">
    <property type="entry name" value="ABC_tran"/>
    <property type="match status" value="1"/>
</dbReference>
<evidence type="ECO:0000256" key="3">
    <source>
        <dbReference type="ARBA" id="ARBA00022840"/>
    </source>
</evidence>
<dbReference type="GO" id="GO:0005524">
    <property type="term" value="F:ATP binding"/>
    <property type="evidence" value="ECO:0007669"/>
    <property type="project" value="UniProtKB-KW"/>
</dbReference>
<sequence length="221" mass="23324">MSALEVAVTLRRGAFRRRLDLRVDGGEVVALVGPNGAGKTTALRTLAGLHRPAAGTVRLGGRTLDDVPAGAHVPTHRRRVGLVFQEYLLFGHLSVRENVAFGPRCAGLGRAAARRRADEWLDRMRLAGYAGRRPGHLSGGQAQRVALARALAAAPALLLLDEPLAALDAGLRPAIRAELRAYLRDFAGPTVLVTHDPGDAAALADRVVSLDRPDATGPPGD</sequence>
<dbReference type="EMBL" id="BMQC01000002">
    <property type="protein sequence ID" value="GGK17636.1"/>
    <property type="molecule type" value="Genomic_DNA"/>
</dbReference>
<comment type="caution">
    <text evidence="5">The sequence shown here is derived from an EMBL/GenBank/DDBJ whole genome shotgun (WGS) entry which is preliminary data.</text>
</comment>
<dbReference type="Proteomes" id="UP000662200">
    <property type="component" value="Unassembled WGS sequence"/>
</dbReference>
<protein>
    <recommendedName>
        <fullName evidence="4">ABC transporter domain-containing protein</fullName>
    </recommendedName>
</protein>
<keyword evidence="1" id="KW-0813">Transport</keyword>
<dbReference type="InterPro" id="IPR003439">
    <property type="entry name" value="ABC_transporter-like_ATP-bd"/>
</dbReference>
<keyword evidence="3" id="KW-0067">ATP-binding</keyword>
<organism evidence="5 6">
    <name type="scientific">Pilimelia terevasa</name>
    <dbReference type="NCBI Taxonomy" id="53372"/>
    <lineage>
        <taxon>Bacteria</taxon>
        <taxon>Bacillati</taxon>
        <taxon>Actinomycetota</taxon>
        <taxon>Actinomycetes</taxon>
        <taxon>Micromonosporales</taxon>
        <taxon>Micromonosporaceae</taxon>
        <taxon>Pilimelia</taxon>
    </lineage>
</organism>
<evidence type="ECO:0000313" key="6">
    <source>
        <dbReference type="Proteomes" id="UP000662200"/>
    </source>
</evidence>
<dbReference type="InterPro" id="IPR027417">
    <property type="entry name" value="P-loop_NTPase"/>
</dbReference>
<accession>A0A8J3FFC9</accession>
<evidence type="ECO:0000256" key="2">
    <source>
        <dbReference type="ARBA" id="ARBA00022741"/>
    </source>
</evidence>
<evidence type="ECO:0000259" key="4">
    <source>
        <dbReference type="PROSITE" id="PS50893"/>
    </source>
</evidence>
<gene>
    <name evidence="5" type="ORF">GCM10010124_07720</name>
</gene>
<dbReference type="AlphaFoldDB" id="A0A8J3FFC9"/>
<feature type="domain" description="ABC transporter" evidence="4">
    <location>
        <begin position="1"/>
        <end position="219"/>
    </location>
</feature>
<reference evidence="5" key="2">
    <citation type="submission" date="2020-09" db="EMBL/GenBank/DDBJ databases">
        <authorList>
            <person name="Sun Q."/>
            <person name="Ohkuma M."/>
        </authorList>
    </citation>
    <scope>NUCLEOTIDE SEQUENCE</scope>
    <source>
        <strain evidence="5">JCM 3091</strain>
    </source>
</reference>
<name>A0A8J3FFC9_9ACTN</name>
<dbReference type="SMART" id="SM00382">
    <property type="entry name" value="AAA"/>
    <property type="match status" value="1"/>
</dbReference>
<keyword evidence="2" id="KW-0547">Nucleotide-binding</keyword>
<evidence type="ECO:0000256" key="1">
    <source>
        <dbReference type="ARBA" id="ARBA00022448"/>
    </source>
</evidence>
<proteinExistence type="predicted"/>